<name>A0AAV7WDX3_PLEWA</name>
<comment type="caution">
    <text evidence="6">The sequence shown here is derived from an EMBL/GenBank/DDBJ whole genome shotgun (WGS) entry which is preliminary data.</text>
</comment>
<feature type="compositionally biased region" description="Acidic residues" evidence="4">
    <location>
        <begin position="20"/>
        <end position="29"/>
    </location>
</feature>
<sequence length="301" mass="34003">MTTLDDKLLGEKAQYYYSSSEDEDSEKEEDVGPRIQGQSSTELEPEISQDGMSINTGPKGVINDWRRYKQMQTEQQAAQSQEMEQLIKRLSMTCRSHLDEEKEKQRHKDLQDQIDGKVSSQGSSNPCPPVDDEDFLQHYRLQRMEEMRRQQRSGPCFGQVLDISSSEDFLDALDKESLHTLVLVHIYEDNVRGAEALHGCMACLATEYPAIKFCRVRSSLLGTSARFTGSALPALLAYRAGELIGNFVRLTDQLGEDFYAMDLEAFLQEFGLLPDKDRPVLGTIRDTAVEGNSQDSDLDID</sequence>
<evidence type="ECO:0000313" key="6">
    <source>
        <dbReference type="EMBL" id="KAJ1212253.1"/>
    </source>
</evidence>
<dbReference type="Proteomes" id="UP001066276">
    <property type="component" value="Chromosome 1_2"/>
</dbReference>
<proteinExistence type="inferred from homology"/>
<gene>
    <name evidence="6" type="ORF">NDU88_007560</name>
</gene>
<keyword evidence="3" id="KW-0844">Vision</keyword>
<dbReference type="SUPFAM" id="SSF52833">
    <property type="entry name" value="Thioredoxin-like"/>
    <property type="match status" value="1"/>
</dbReference>
<dbReference type="InterPro" id="IPR001200">
    <property type="entry name" value="Phosducin"/>
</dbReference>
<dbReference type="Pfam" id="PF02114">
    <property type="entry name" value="Phosducin"/>
    <property type="match status" value="1"/>
</dbReference>
<feature type="region of interest" description="Disordered" evidence="4">
    <location>
        <begin position="16"/>
        <end position="61"/>
    </location>
</feature>
<dbReference type="GO" id="GO:0005737">
    <property type="term" value="C:cytoplasm"/>
    <property type="evidence" value="ECO:0007669"/>
    <property type="project" value="TreeGrafter"/>
</dbReference>
<dbReference type="PRINTS" id="PR00677">
    <property type="entry name" value="PHOSDUCIN"/>
</dbReference>
<organism evidence="6 7">
    <name type="scientific">Pleurodeles waltl</name>
    <name type="common">Iberian ribbed newt</name>
    <dbReference type="NCBI Taxonomy" id="8319"/>
    <lineage>
        <taxon>Eukaryota</taxon>
        <taxon>Metazoa</taxon>
        <taxon>Chordata</taxon>
        <taxon>Craniata</taxon>
        <taxon>Vertebrata</taxon>
        <taxon>Euteleostomi</taxon>
        <taxon>Amphibia</taxon>
        <taxon>Batrachia</taxon>
        <taxon>Caudata</taxon>
        <taxon>Salamandroidea</taxon>
        <taxon>Salamandridae</taxon>
        <taxon>Pleurodelinae</taxon>
        <taxon>Pleurodeles</taxon>
    </lineage>
</organism>
<dbReference type="GO" id="GO:0008277">
    <property type="term" value="P:regulation of G protein-coupled receptor signaling pathway"/>
    <property type="evidence" value="ECO:0007669"/>
    <property type="project" value="InterPro"/>
</dbReference>
<dbReference type="GO" id="GO:1902605">
    <property type="term" value="P:heterotrimeric G-protein complex assembly"/>
    <property type="evidence" value="ECO:0007669"/>
    <property type="project" value="TreeGrafter"/>
</dbReference>
<dbReference type="AlphaFoldDB" id="A0AAV7WDX3"/>
<keyword evidence="7" id="KW-1185">Reference proteome</keyword>
<evidence type="ECO:0000259" key="5">
    <source>
        <dbReference type="Pfam" id="PF02114"/>
    </source>
</evidence>
<evidence type="ECO:0000256" key="3">
    <source>
        <dbReference type="ARBA" id="ARBA00023305"/>
    </source>
</evidence>
<dbReference type="InterPro" id="IPR036249">
    <property type="entry name" value="Thioredoxin-like_sf"/>
</dbReference>
<keyword evidence="3" id="KW-0716">Sensory transduction</keyword>
<evidence type="ECO:0000313" key="7">
    <source>
        <dbReference type="Proteomes" id="UP001066276"/>
    </source>
</evidence>
<dbReference type="InterPro" id="IPR024253">
    <property type="entry name" value="Phosducin_thioredoxin-like_dom"/>
</dbReference>
<evidence type="ECO:0000256" key="4">
    <source>
        <dbReference type="SAM" id="MobiDB-lite"/>
    </source>
</evidence>
<feature type="domain" description="Phosducin" evidence="5">
    <location>
        <begin position="37"/>
        <end position="298"/>
    </location>
</feature>
<evidence type="ECO:0000256" key="1">
    <source>
        <dbReference type="ARBA" id="ARBA00009686"/>
    </source>
</evidence>
<comment type="similarity">
    <text evidence="1">Belongs to the phosducin family.</text>
</comment>
<dbReference type="Gene3D" id="3.40.30.10">
    <property type="entry name" value="Glutaredoxin"/>
    <property type="match status" value="1"/>
</dbReference>
<dbReference type="PANTHER" id="PTHR46052:SF4">
    <property type="entry name" value="PHOSDUCIN-LIKE PROTEIN"/>
    <property type="match status" value="1"/>
</dbReference>
<protein>
    <recommendedName>
        <fullName evidence="5">Phosducin domain-containing protein</fullName>
    </recommendedName>
</protein>
<dbReference type="CDD" id="cd02987">
    <property type="entry name" value="Phd_like_Phd"/>
    <property type="match status" value="1"/>
</dbReference>
<dbReference type="PANTHER" id="PTHR46052">
    <property type="entry name" value="PHOSDUCIN-LIKE PROTEIN"/>
    <property type="match status" value="1"/>
</dbReference>
<keyword evidence="2" id="KW-0597">Phosphoprotein</keyword>
<dbReference type="EMBL" id="JANPWB010000002">
    <property type="protein sequence ID" value="KAJ1212253.1"/>
    <property type="molecule type" value="Genomic_DNA"/>
</dbReference>
<accession>A0AAV7WDX3</accession>
<feature type="region of interest" description="Disordered" evidence="4">
    <location>
        <begin position="99"/>
        <end position="132"/>
    </location>
</feature>
<evidence type="ECO:0000256" key="2">
    <source>
        <dbReference type="ARBA" id="ARBA00022553"/>
    </source>
</evidence>
<dbReference type="Gene3D" id="1.10.168.10">
    <property type="entry name" value="Phosducin, domain 2"/>
    <property type="match status" value="1"/>
</dbReference>
<reference evidence="6" key="1">
    <citation type="journal article" date="2022" name="bioRxiv">
        <title>Sequencing and chromosome-scale assembly of the giantPleurodeles waltlgenome.</title>
        <authorList>
            <person name="Brown T."/>
            <person name="Elewa A."/>
            <person name="Iarovenko S."/>
            <person name="Subramanian E."/>
            <person name="Araus A.J."/>
            <person name="Petzold A."/>
            <person name="Susuki M."/>
            <person name="Suzuki K.-i.T."/>
            <person name="Hayashi T."/>
            <person name="Toyoda A."/>
            <person name="Oliveira C."/>
            <person name="Osipova E."/>
            <person name="Leigh N.D."/>
            <person name="Simon A."/>
            <person name="Yun M.H."/>
        </authorList>
    </citation>
    <scope>NUCLEOTIDE SEQUENCE</scope>
    <source>
        <strain evidence="6">20211129_DDA</strain>
        <tissue evidence="6">Liver</tissue>
    </source>
</reference>
<dbReference type="GO" id="GO:0007601">
    <property type="term" value="P:visual perception"/>
    <property type="evidence" value="ECO:0007669"/>
    <property type="project" value="UniProtKB-KW"/>
</dbReference>
<feature type="compositionally biased region" description="Basic and acidic residues" evidence="4">
    <location>
        <begin position="99"/>
        <end position="115"/>
    </location>
</feature>
<dbReference type="InterPro" id="IPR023196">
    <property type="entry name" value="Phosducin_N_dom_sf"/>
</dbReference>
<dbReference type="InterPro" id="IPR051499">
    <property type="entry name" value="Phosducin-like_reg"/>
</dbReference>